<dbReference type="AlphaFoldDB" id="A0A3P6CF35"/>
<organism evidence="1">
    <name type="scientific">Brassica oleracea</name>
    <name type="common">Wild cabbage</name>
    <dbReference type="NCBI Taxonomy" id="3712"/>
    <lineage>
        <taxon>Eukaryota</taxon>
        <taxon>Viridiplantae</taxon>
        <taxon>Streptophyta</taxon>
        <taxon>Embryophyta</taxon>
        <taxon>Tracheophyta</taxon>
        <taxon>Spermatophyta</taxon>
        <taxon>Magnoliopsida</taxon>
        <taxon>eudicotyledons</taxon>
        <taxon>Gunneridae</taxon>
        <taxon>Pentapetalae</taxon>
        <taxon>rosids</taxon>
        <taxon>malvids</taxon>
        <taxon>Brassicales</taxon>
        <taxon>Brassicaceae</taxon>
        <taxon>Brassiceae</taxon>
        <taxon>Brassica</taxon>
    </lineage>
</organism>
<sequence length="51" mass="5746">MDTYSRKRSAPKEPFDSSLLLRKNSITSVLGLGYLLKDSAMAVLRMKSRVN</sequence>
<gene>
    <name evidence="1" type="ORF">BOLC4T27456H</name>
</gene>
<protein>
    <submittedName>
        <fullName evidence="1">Uncharacterized protein</fullName>
    </submittedName>
</protein>
<accession>A0A3P6CF35</accession>
<reference evidence="1" key="1">
    <citation type="submission" date="2018-11" db="EMBL/GenBank/DDBJ databases">
        <authorList>
            <consortium name="Genoscope - CEA"/>
            <person name="William W."/>
        </authorList>
    </citation>
    <scope>NUCLEOTIDE SEQUENCE</scope>
</reference>
<proteinExistence type="predicted"/>
<dbReference type="EMBL" id="LR031873">
    <property type="protein sequence ID" value="VDD14046.1"/>
    <property type="molecule type" value="Genomic_DNA"/>
</dbReference>
<evidence type="ECO:0000313" key="1">
    <source>
        <dbReference type="EMBL" id="VDD14046.1"/>
    </source>
</evidence>
<name>A0A3P6CF35_BRAOL</name>